<comment type="caution">
    <text evidence="2">The sequence shown here is derived from an EMBL/GenBank/DDBJ whole genome shotgun (WGS) entry which is preliminary data.</text>
</comment>
<dbReference type="EMBL" id="VBOT01000103">
    <property type="protein sequence ID" value="TMQ50262.1"/>
    <property type="molecule type" value="Genomic_DNA"/>
</dbReference>
<dbReference type="Proteomes" id="UP000320184">
    <property type="component" value="Unassembled WGS sequence"/>
</dbReference>
<keyword evidence="1" id="KW-0732">Signal</keyword>
<feature type="signal peptide" evidence="1">
    <location>
        <begin position="1"/>
        <end position="25"/>
    </location>
</feature>
<protein>
    <submittedName>
        <fullName evidence="2">PorV/PorQ family protein</fullName>
    </submittedName>
</protein>
<name>A0A538SFX6_UNCEI</name>
<organism evidence="2 3">
    <name type="scientific">Eiseniibacteriota bacterium</name>
    <dbReference type="NCBI Taxonomy" id="2212470"/>
    <lineage>
        <taxon>Bacteria</taxon>
        <taxon>Candidatus Eiseniibacteriota</taxon>
    </lineage>
</organism>
<dbReference type="NCBIfam" id="NF033709">
    <property type="entry name" value="PorV_fam"/>
    <property type="match status" value="1"/>
</dbReference>
<sequence length="306" mass="31814">MIRARLVCTWMPLLAAGLAVSNAAAGPAGFAFLEIPTGARASGMGGAYASVAQGAEAAFWNPAGLEGVNGVEVTGGHYEMFEKLRHDHFSVAGRMLGGGVSGSVRALYSEPIDERDELGNLIGSFGSHDLEFGLEYGHPVGWGASVGGSAQILRERIANSSVTAPAFGLGGTWQPPGSTLRVSLSGHNLGPTARYRIDGTEGDPISLPTAFQGGVSYQLPLPSRLEVRGALEGRITRGRNGVGMVGAEISHPAGAALRAGLRVNDSASSFSVGAGYSIKSLGLDYAYVPLREDLGDTQRFSFFARF</sequence>
<gene>
    <name evidence="2" type="ORF">E6K73_08265</name>
</gene>
<evidence type="ECO:0000256" key="1">
    <source>
        <dbReference type="SAM" id="SignalP"/>
    </source>
</evidence>
<accession>A0A538SFX6</accession>
<dbReference type="AlphaFoldDB" id="A0A538SFX6"/>
<reference evidence="2 3" key="1">
    <citation type="journal article" date="2019" name="Nat. Microbiol.">
        <title>Mediterranean grassland soil C-N compound turnover is dependent on rainfall and depth, and is mediated by genomically divergent microorganisms.</title>
        <authorList>
            <person name="Diamond S."/>
            <person name="Andeer P.F."/>
            <person name="Li Z."/>
            <person name="Crits-Christoph A."/>
            <person name="Burstein D."/>
            <person name="Anantharaman K."/>
            <person name="Lane K.R."/>
            <person name="Thomas B.C."/>
            <person name="Pan C."/>
            <person name="Northen T.R."/>
            <person name="Banfield J.F."/>
        </authorList>
    </citation>
    <scope>NUCLEOTIDE SEQUENCE [LARGE SCALE GENOMIC DNA]</scope>
    <source>
        <strain evidence="2">WS_3</strain>
    </source>
</reference>
<feature type="chain" id="PRO_5044814766" evidence="1">
    <location>
        <begin position="26"/>
        <end position="306"/>
    </location>
</feature>
<proteinExistence type="predicted"/>
<evidence type="ECO:0000313" key="3">
    <source>
        <dbReference type="Proteomes" id="UP000320184"/>
    </source>
</evidence>
<dbReference type="Gene3D" id="2.40.160.60">
    <property type="entry name" value="Outer membrane protein transport protein (OMPP1/FadL/TodX)"/>
    <property type="match status" value="1"/>
</dbReference>
<dbReference type="SUPFAM" id="SSF56935">
    <property type="entry name" value="Porins"/>
    <property type="match status" value="1"/>
</dbReference>
<evidence type="ECO:0000313" key="2">
    <source>
        <dbReference type="EMBL" id="TMQ50262.1"/>
    </source>
</evidence>